<evidence type="ECO:0000313" key="2">
    <source>
        <dbReference type="Proteomes" id="UP001454036"/>
    </source>
</evidence>
<dbReference type="AlphaFoldDB" id="A0AAV3P256"/>
<comment type="caution">
    <text evidence="1">The sequence shown here is derived from an EMBL/GenBank/DDBJ whole genome shotgun (WGS) entry which is preliminary data.</text>
</comment>
<proteinExistence type="predicted"/>
<evidence type="ECO:0000313" key="1">
    <source>
        <dbReference type="EMBL" id="GAA0145441.1"/>
    </source>
</evidence>
<accession>A0AAV3P256</accession>
<name>A0AAV3P256_LITER</name>
<reference evidence="1 2" key="1">
    <citation type="submission" date="2024-01" db="EMBL/GenBank/DDBJ databases">
        <title>The complete chloroplast genome sequence of Lithospermum erythrorhizon: insights into the phylogenetic relationship among Boraginaceae species and the maternal lineages of purple gromwells.</title>
        <authorList>
            <person name="Okada T."/>
            <person name="Watanabe K."/>
        </authorList>
    </citation>
    <scope>NUCLEOTIDE SEQUENCE [LARGE SCALE GENOMIC DNA]</scope>
</reference>
<sequence length="90" mass="9857">MAEQIEEFKTSEKGDLFMDKEAAAAVYGFVTQFLGGLPQLADMYNEFKKGWPEIYFEGLSDSPITEAYAEDVEGPTEGGEVVEGEVASGY</sequence>
<dbReference type="EMBL" id="BAABME010016316">
    <property type="protein sequence ID" value="GAA0145441.1"/>
    <property type="molecule type" value="Genomic_DNA"/>
</dbReference>
<gene>
    <name evidence="1" type="ORF">LIER_36129</name>
</gene>
<dbReference type="Proteomes" id="UP001454036">
    <property type="component" value="Unassembled WGS sequence"/>
</dbReference>
<keyword evidence="2" id="KW-1185">Reference proteome</keyword>
<organism evidence="1 2">
    <name type="scientific">Lithospermum erythrorhizon</name>
    <name type="common">Purple gromwell</name>
    <name type="synonym">Lithospermum officinale var. erythrorhizon</name>
    <dbReference type="NCBI Taxonomy" id="34254"/>
    <lineage>
        <taxon>Eukaryota</taxon>
        <taxon>Viridiplantae</taxon>
        <taxon>Streptophyta</taxon>
        <taxon>Embryophyta</taxon>
        <taxon>Tracheophyta</taxon>
        <taxon>Spermatophyta</taxon>
        <taxon>Magnoliopsida</taxon>
        <taxon>eudicotyledons</taxon>
        <taxon>Gunneridae</taxon>
        <taxon>Pentapetalae</taxon>
        <taxon>asterids</taxon>
        <taxon>lamiids</taxon>
        <taxon>Boraginales</taxon>
        <taxon>Boraginaceae</taxon>
        <taxon>Boraginoideae</taxon>
        <taxon>Lithospermeae</taxon>
        <taxon>Lithospermum</taxon>
    </lineage>
</organism>
<protein>
    <submittedName>
        <fullName evidence="1">Uncharacterized protein</fullName>
    </submittedName>
</protein>